<reference evidence="1" key="2">
    <citation type="journal article" date="2022" name="New Phytol.">
        <title>Evolutionary transition to the ectomycorrhizal habit in the genomes of a hyperdiverse lineage of mushroom-forming fungi.</title>
        <authorList>
            <person name="Looney B."/>
            <person name="Miyauchi S."/>
            <person name="Morin E."/>
            <person name="Drula E."/>
            <person name="Courty P.E."/>
            <person name="Kohler A."/>
            <person name="Kuo A."/>
            <person name="LaButti K."/>
            <person name="Pangilinan J."/>
            <person name="Lipzen A."/>
            <person name="Riley R."/>
            <person name="Andreopoulos W."/>
            <person name="He G."/>
            <person name="Johnson J."/>
            <person name="Nolan M."/>
            <person name="Tritt A."/>
            <person name="Barry K.W."/>
            <person name="Grigoriev I.V."/>
            <person name="Nagy L.G."/>
            <person name="Hibbett D."/>
            <person name="Henrissat B."/>
            <person name="Matheny P.B."/>
            <person name="Labbe J."/>
            <person name="Martin F.M."/>
        </authorList>
    </citation>
    <scope>NUCLEOTIDE SEQUENCE</scope>
    <source>
        <strain evidence="1">FP105234-sp</strain>
    </source>
</reference>
<dbReference type="Proteomes" id="UP000814033">
    <property type="component" value="Unassembled WGS sequence"/>
</dbReference>
<keyword evidence="2" id="KW-1185">Reference proteome</keyword>
<organism evidence="1 2">
    <name type="scientific">Auriscalpium vulgare</name>
    <dbReference type="NCBI Taxonomy" id="40419"/>
    <lineage>
        <taxon>Eukaryota</taxon>
        <taxon>Fungi</taxon>
        <taxon>Dikarya</taxon>
        <taxon>Basidiomycota</taxon>
        <taxon>Agaricomycotina</taxon>
        <taxon>Agaricomycetes</taxon>
        <taxon>Russulales</taxon>
        <taxon>Auriscalpiaceae</taxon>
        <taxon>Auriscalpium</taxon>
    </lineage>
</organism>
<proteinExistence type="predicted"/>
<comment type="caution">
    <text evidence="1">The sequence shown here is derived from an EMBL/GenBank/DDBJ whole genome shotgun (WGS) entry which is preliminary data.</text>
</comment>
<sequence>MPPVEQPPLFRDIFLPDDHPSTPAYSPEAHETERVLQTWTESAPGTPSHDPAPYAHQPESATNYFIYNNEYMHVNMGPRLWGPRQPAYGFNGIVHGTVKLTKKCSHVFRLQVSLLGKAKVSATSRGMLSDMLDKPLVSSTTTLFAATPEAAFCPTEHVFTFSIPFPTFISGEMGSLPPSYMAWSPGLSVETTYTLKLDVYRKGLRRHENRTWPSLPPPRRDIMHQGQPSEFKTIPLPPIWPSDDCPRFKARATVPTVELFIPAHTTFSSGSTIPLKMTFTCAQSPAIAKLLTPSTEVRFLKRTFARVQGVSGTGVVISGRELILAKGVLIDADNSQEGVAVAYFDLQAGETGKEQSWRINDALEVTYFIRVSIRSSGGTTNYMPTFSHDEPVHISTEPWGTRDREALQGGASTPAIGMTNPRMELRPTHSMAW</sequence>
<name>A0ACB8RX68_9AGAM</name>
<dbReference type="EMBL" id="MU275890">
    <property type="protein sequence ID" value="KAI0048210.1"/>
    <property type="molecule type" value="Genomic_DNA"/>
</dbReference>
<evidence type="ECO:0000313" key="1">
    <source>
        <dbReference type="EMBL" id="KAI0048210.1"/>
    </source>
</evidence>
<gene>
    <name evidence="1" type="ORF">FA95DRAFT_1558230</name>
</gene>
<reference evidence="1" key="1">
    <citation type="submission" date="2021-02" db="EMBL/GenBank/DDBJ databases">
        <authorList>
            <consortium name="DOE Joint Genome Institute"/>
            <person name="Ahrendt S."/>
            <person name="Looney B.P."/>
            <person name="Miyauchi S."/>
            <person name="Morin E."/>
            <person name="Drula E."/>
            <person name="Courty P.E."/>
            <person name="Chicoki N."/>
            <person name="Fauchery L."/>
            <person name="Kohler A."/>
            <person name="Kuo A."/>
            <person name="Labutti K."/>
            <person name="Pangilinan J."/>
            <person name="Lipzen A."/>
            <person name="Riley R."/>
            <person name="Andreopoulos W."/>
            <person name="He G."/>
            <person name="Johnson J."/>
            <person name="Barry K.W."/>
            <person name="Grigoriev I.V."/>
            <person name="Nagy L."/>
            <person name="Hibbett D."/>
            <person name="Henrissat B."/>
            <person name="Matheny P.B."/>
            <person name="Labbe J."/>
            <person name="Martin F."/>
        </authorList>
    </citation>
    <scope>NUCLEOTIDE SEQUENCE</scope>
    <source>
        <strain evidence="1">FP105234-sp</strain>
    </source>
</reference>
<evidence type="ECO:0000313" key="2">
    <source>
        <dbReference type="Proteomes" id="UP000814033"/>
    </source>
</evidence>
<protein>
    <submittedName>
        <fullName evidence="1">Uncharacterized protein</fullName>
    </submittedName>
</protein>
<accession>A0ACB8RX68</accession>